<dbReference type="PANTHER" id="PTHR42964">
    <property type="entry name" value="ENOYL-COA HYDRATASE"/>
    <property type="match status" value="1"/>
</dbReference>
<dbReference type="InterPro" id="IPR051683">
    <property type="entry name" value="Enoyl-CoA_Hydratase/Isomerase"/>
</dbReference>
<proteinExistence type="inferred from homology"/>
<dbReference type="Gene3D" id="3.90.226.10">
    <property type="entry name" value="2-enoyl-CoA Hydratase, Chain A, domain 1"/>
    <property type="match status" value="1"/>
</dbReference>
<dbReference type="CDD" id="cd06558">
    <property type="entry name" value="crotonase-like"/>
    <property type="match status" value="1"/>
</dbReference>
<dbReference type="PROSITE" id="PS00166">
    <property type="entry name" value="ENOYL_COA_HYDRATASE"/>
    <property type="match status" value="1"/>
</dbReference>
<reference evidence="3" key="1">
    <citation type="journal article" date="2020" name="mSystems">
        <title>Genome- and Community-Level Interaction Insights into Carbon Utilization and Element Cycling Functions of Hydrothermarchaeota in Hydrothermal Sediment.</title>
        <authorList>
            <person name="Zhou Z."/>
            <person name="Liu Y."/>
            <person name="Xu W."/>
            <person name="Pan J."/>
            <person name="Luo Z.H."/>
            <person name="Li M."/>
        </authorList>
    </citation>
    <scope>NUCLEOTIDE SEQUENCE [LARGE SCALE GENOMIC DNA]</scope>
    <source>
        <strain evidence="3">HyVt-527</strain>
    </source>
</reference>
<organism evidence="3">
    <name type="scientific">Caldithrix abyssi</name>
    <dbReference type="NCBI Taxonomy" id="187145"/>
    <lineage>
        <taxon>Bacteria</taxon>
        <taxon>Pseudomonadati</taxon>
        <taxon>Calditrichota</taxon>
        <taxon>Calditrichia</taxon>
        <taxon>Calditrichales</taxon>
        <taxon>Calditrichaceae</taxon>
        <taxon>Caldithrix</taxon>
    </lineage>
</organism>
<protein>
    <recommendedName>
        <fullName evidence="4">Enoyl-CoA hydratase/isomerase family protein</fullName>
    </recommendedName>
</protein>
<dbReference type="AlphaFoldDB" id="A0A7V5PRC5"/>
<dbReference type="InterPro" id="IPR001753">
    <property type="entry name" value="Enoyl-CoA_hydra/iso"/>
</dbReference>
<dbReference type="Proteomes" id="UP000886124">
    <property type="component" value="Unassembled WGS sequence"/>
</dbReference>
<dbReference type="SUPFAM" id="SSF52096">
    <property type="entry name" value="ClpP/crotonase"/>
    <property type="match status" value="1"/>
</dbReference>
<dbReference type="GO" id="GO:0003824">
    <property type="term" value="F:catalytic activity"/>
    <property type="evidence" value="ECO:0007669"/>
    <property type="project" value="InterPro"/>
</dbReference>
<accession>A0A7V5PRC5</accession>
<sequence>MTKVDYQYLLVTEDGQRLDIQLNRPEKRNALNRQLIAELGKAFDFAEVNSNIRTVVLKGDEKAFCSGADLAYLKEMRSYSDQENLEDSLQLGELFLKIYTLSKPVIAMVEGPALAGGCGLASVCDFVYASEEAIFGYPEVKIGFVAALVSTFLIRQIGERKARELLLTGKILSANQAHELGLINDIFDRKILPKAVQELSDKLSKNSPQALAVTKRNLLAEFEFAQIESELKRLAKVNSDFRRTEDFLEGVTSFIEKRKPQWHSQ</sequence>
<comment type="caution">
    <text evidence="3">The sequence shown here is derived from an EMBL/GenBank/DDBJ whole genome shotgun (WGS) entry which is preliminary data.</text>
</comment>
<dbReference type="EMBL" id="DROD01000621">
    <property type="protein sequence ID" value="HHJ53477.1"/>
    <property type="molecule type" value="Genomic_DNA"/>
</dbReference>
<dbReference type="InterPro" id="IPR029045">
    <property type="entry name" value="ClpP/crotonase-like_dom_sf"/>
</dbReference>
<dbReference type="InterPro" id="IPR018376">
    <property type="entry name" value="Enoyl-CoA_hyd/isom_CS"/>
</dbReference>
<evidence type="ECO:0000313" key="3">
    <source>
        <dbReference type="EMBL" id="HHJ53477.1"/>
    </source>
</evidence>
<name>A0A7V5PRC5_CALAY</name>
<dbReference type="PANTHER" id="PTHR42964:SF1">
    <property type="entry name" value="POLYKETIDE BIOSYNTHESIS ENOYL-COA HYDRATASE PKSH-RELATED"/>
    <property type="match status" value="1"/>
</dbReference>
<evidence type="ECO:0000256" key="1">
    <source>
        <dbReference type="ARBA" id="ARBA00005254"/>
    </source>
</evidence>
<comment type="similarity">
    <text evidence="1 2">Belongs to the enoyl-CoA hydratase/isomerase family.</text>
</comment>
<gene>
    <name evidence="3" type="ORF">ENJ89_09810</name>
</gene>
<evidence type="ECO:0008006" key="4">
    <source>
        <dbReference type="Google" id="ProtNLM"/>
    </source>
</evidence>
<dbReference type="Pfam" id="PF00378">
    <property type="entry name" value="ECH_1"/>
    <property type="match status" value="1"/>
</dbReference>
<evidence type="ECO:0000256" key="2">
    <source>
        <dbReference type="RuleBase" id="RU003707"/>
    </source>
</evidence>